<sequence>MSNAAKGGGDPWAWLGLLKWSLSYSDGTRSNGDIAPMSKEDREFLEKVMAEGIIDENERMKFILQESTKAMEHYRLKAMGTHPDSDPPISDDDLEDLLQELRDIVEQIDYARAFCSLKGLPFLIGCMEAKNIPENIRNQCGGILSTLAQNNPHVQKQLLEVGAIKSLSDLFFLDDTTMKMKAKIIQAINAIVRNHELGEQVFCKLDQAQPLFTEGLKKSSSQQLQSRTLFFLRALLTSDAGDTKRSQLFEPAILFVAENYLGESTPSDLRESAVELLEQLWEQNRVPTTLLERKQALVAFGVQRISSLRLLEGDHKEYALAELEHWESFLVVLARS</sequence>
<dbReference type="AlphaFoldDB" id="A0AAD2CEM8"/>
<dbReference type="InterPro" id="IPR011989">
    <property type="entry name" value="ARM-like"/>
</dbReference>
<dbReference type="InterPro" id="IPR050693">
    <property type="entry name" value="Hsp70_NEF-Inhibitors"/>
</dbReference>
<dbReference type="Proteomes" id="UP001295423">
    <property type="component" value="Unassembled WGS sequence"/>
</dbReference>
<proteinExistence type="predicted"/>
<protein>
    <recommendedName>
        <fullName evidence="3">Nucleotide exchange factor SIL1</fullName>
    </recommendedName>
</protein>
<dbReference type="PANTHER" id="PTHR19316:SF18">
    <property type="entry name" value="HSP70-BINDING PROTEIN 1"/>
    <property type="match status" value="1"/>
</dbReference>
<organism evidence="1 2">
    <name type="scientific">Cylindrotheca closterium</name>
    <dbReference type="NCBI Taxonomy" id="2856"/>
    <lineage>
        <taxon>Eukaryota</taxon>
        <taxon>Sar</taxon>
        <taxon>Stramenopiles</taxon>
        <taxon>Ochrophyta</taxon>
        <taxon>Bacillariophyta</taxon>
        <taxon>Bacillariophyceae</taxon>
        <taxon>Bacillariophycidae</taxon>
        <taxon>Bacillariales</taxon>
        <taxon>Bacillariaceae</taxon>
        <taxon>Cylindrotheca</taxon>
    </lineage>
</organism>
<evidence type="ECO:0000313" key="2">
    <source>
        <dbReference type="Proteomes" id="UP001295423"/>
    </source>
</evidence>
<gene>
    <name evidence="1" type="ORF">CYCCA115_LOCUS2564</name>
</gene>
<name>A0AAD2CEM8_9STRA</name>
<dbReference type="SUPFAM" id="SSF48371">
    <property type="entry name" value="ARM repeat"/>
    <property type="match status" value="1"/>
</dbReference>
<dbReference type="EMBL" id="CAKOGP040000180">
    <property type="protein sequence ID" value="CAJ1931826.1"/>
    <property type="molecule type" value="Genomic_DNA"/>
</dbReference>
<dbReference type="Gene3D" id="1.25.10.10">
    <property type="entry name" value="Leucine-rich Repeat Variant"/>
    <property type="match status" value="1"/>
</dbReference>
<accession>A0AAD2CEM8</accession>
<evidence type="ECO:0000313" key="1">
    <source>
        <dbReference type="EMBL" id="CAJ1931826.1"/>
    </source>
</evidence>
<dbReference type="GO" id="GO:0005783">
    <property type="term" value="C:endoplasmic reticulum"/>
    <property type="evidence" value="ECO:0007669"/>
    <property type="project" value="TreeGrafter"/>
</dbReference>
<dbReference type="GO" id="GO:0000774">
    <property type="term" value="F:adenyl-nucleotide exchange factor activity"/>
    <property type="evidence" value="ECO:0007669"/>
    <property type="project" value="TreeGrafter"/>
</dbReference>
<evidence type="ECO:0008006" key="3">
    <source>
        <dbReference type="Google" id="ProtNLM"/>
    </source>
</evidence>
<dbReference type="InterPro" id="IPR016024">
    <property type="entry name" value="ARM-type_fold"/>
</dbReference>
<reference evidence="1" key="1">
    <citation type="submission" date="2023-08" db="EMBL/GenBank/DDBJ databases">
        <authorList>
            <person name="Audoor S."/>
            <person name="Bilcke G."/>
        </authorList>
    </citation>
    <scope>NUCLEOTIDE SEQUENCE</scope>
</reference>
<keyword evidence="2" id="KW-1185">Reference proteome</keyword>
<comment type="caution">
    <text evidence="1">The sequence shown here is derived from an EMBL/GenBank/DDBJ whole genome shotgun (WGS) entry which is preliminary data.</text>
</comment>
<dbReference type="PANTHER" id="PTHR19316">
    <property type="entry name" value="PROTEIN FOLDING REGULATOR"/>
    <property type="match status" value="1"/>
</dbReference>